<dbReference type="EMBL" id="AAPE02061297">
    <property type="status" value="NOT_ANNOTATED_CDS"/>
    <property type="molecule type" value="Genomic_DNA"/>
</dbReference>
<dbReference type="GeneTree" id="ENSGT00940000162907"/>
<reference evidence="2" key="3">
    <citation type="submission" date="2025-09" db="UniProtKB">
        <authorList>
            <consortium name="Ensembl"/>
        </authorList>
    </citation>
    <scope>IDENTIFICATION</scope>
</reference>
<dbReference type="InParanoid" id="G1PZG3"/>
<protein>
    <recommendedName>
        <fullName evidence="1">KRAB domain-containing protein</fullName>
    </recommendedName>
</protein>
<evidence type="ECO:0000259" key="1">
    <source>
        <dbReference type="PROSITE" id="PS50805"/>
    </source>
</evidence>
<reference evidence="2 3" key="1">
    <citation type="journal article" date="2011" name="Nature">
        <title>A high-resolution map of human evolutionary constraint using 29 mammals.</title>
        <authorList>
            <person name="Lindblad-Toh K."/>
            <person name="Garber M."/>
            <person name="Zuk O."/>
            <person name="Lin M.F."/>
            <person name="Parker B.J."/>
            <person name="Washietl S."/>
            <person name="Kheradpour P."/>
            <person name="Ernst J."/>
            <person name="Jordan G."/>
            <person name="Mauceli E."/>
            <person name="Ward L.D."/>
            <person name="Lowe C.B."/>
            <person name="Holloway A.K."/>
            <person name="Clamp M."/>
            <person name="Gnerre S."/>
            <person name="Alfoldi J."/>
            <person name="Beal K."/>
            <person name="Chang J."/>
            <person name="Clawson H."/>
            <person name="Cuff J."/>
            <person name="Di Palma F."/>
            <person name="Fitzgerald S."/>
            <person name="Flicek P."/>
            <person name="Guttman M."/>
            <person name="Hubisz M.J."/>
            <person name="Jaffe D.B."/>
            <person name="Jungreis I."/>
            <person name="Kent W.J."/>
            <person name="Kostka D."/>
            <person name="Lara M."/>
            <person name="Martins A.L."/>
            <person name="Massingham T."/>
            <person name="Moltke I."/>
            <person name="Raney B.J."/>
            <person name="Rasmussen M.D."/>
            <person name="Robinson J."/>
            <person name="Stark A."/>
            <person name="Vilella A.J."/>
            <person name="Wen J."/>
            <person name="Xie X."/>
            <person name="Zody M.C."/>
            <person name="Baldwin J."/>
            <person name="Bloom T."/>
            <person name="Chin C.W."/>
            <person name="Heiman D."/>
            <person name="Nicol R."/>
            <person name="Nusbaum C."/>
            <person name="Young S."/>
            <person name="Wilkinson J."/>
            <person name="Worley K.C."/>
            <person name="Kovar C.L."/>
            <person name="Muzny D.M."/>
            <person name="Gibbs R.A."/>
            <person name="Cree A."/>
            <person name="Dihn H.H."/>
            <person name="Fowler G."/>
            <person name="Jhangiani S."/>
            <person name="Joshi V."/>
            <person name="Lee S."/>
            <person name="Lewis L.R."/>
            <person name="Nazareth L.V."/>
            <person name="Okwuonu G."/>
            <person name="Santibanez J."/>
            <person name="Warren W.C."/>
            <person name="Mardis E.R."/>
            <person name="Weinstock G.M."/>
            <person name="Wilson R.K."/>
            <person name="Delehaunty K."/>
            <person name="Dooling D."/>
            <person name="Fronik C."/>
            <person name="Fulton L."/>
            <person name="Fulton B."/>
            <person name="Graves T."/>
            <person name="Minx P."/>
            <person name="Sodergren E."/>
            <person name="Birney E."/>
            <person name="Margulies E.H."/>
            <person name="Herrero J."/>
            <person name="Green E.D."/>
            <person name="Haussler D."/>
            <person name="Siepel A."/>
            <person name="Goldman N."/>
            <person name="Pollard K.S."/>
            <person name="Pedersen J.S."/>
            <person name="Lander E.S."/>
            <person name="Kellis M."/>
        </authorList>
    </citation>
    <scope>NUCLEOTIDE SEQUENCE [LARGE SCALE GENOMIC DNA]</scope>
</reference>
<dbReference type="SUPFAM" id="SSF109640">
    <property type="entry name" value="KRAB domain (Kruppel-associated box)"/>
    <property type="match status" value="1"/>
</dbReference>
<sequence length="184" mass="20623">ELSPLRQDMNFEDMAIPFSQEEWGLLDEAQRLLYCDVMLEVFAVVSSVGCWHKTDDVEACSEQNASIEGESLVRASKTAPTTQKSHLCGRCFSVLKDILHLTESQAAVFEQKAFFSDACVRDLCFSANSHQQQREVSGEKPWKEAVDRASFVNWCSFYLPGLPSASREVGEDFTAISELLQNQA</sequence>
<name>G1PZG3_MYOLU</name>
<dbReference type="InterPro" id="IPR036051">
    <property type="entry name" value="KRAB_dom_sf"/>
</dbReference>
<organism evidence="2 3">
    <name type="scientific">Myotis lucifugus</name>
    <name type="common">Little brown bat</name>
    <dbReference type="NCBI Taxonomy" id="59463"/>
    <lineage>
        <taxon>Eukaryota</taxon>
        <taxon>Metazoa</taxon>
        <taxon>Chordata</taxon>
        <taxon>Craniata</taxon>
        <taxon>Vertebrata</taxon>
        <taxon>Euteleostomi</taxon>
        <taxon>Mammalia</taxon>
        <taxon>Eutheria</taxon>
        <taxon>Laurasiatheria</taxon>
        <taxon>Chiroptera</taxon>
        <taxon>Yangochiroptera</taxon>
        <taxon>Vespertilionidae</taxon>
        <taxon>Myotis</taxon>
    </lineage>
</organism>
<dbReference type="Pfam" id="PF01352">
    <property type="entry name" value="KRAB"/>
    <property type="match status" value="1"/>
</dbReference>
<dbReference type="PANTHER" id="PTHR23232">
    <property type="entry name" value="KRAB DOMAIN C2H2 ZINC FINGER"/>
    <property type="match status" value="1"/>
</dbReference>
<dbReference type="SMART" id="SM00349">
    <property type="entry name" value="KRAB"/>
    <property type="match status" value="1"/>
</dbReference>
<dbReference type="STRING" id="59463.ENSMLUP00000016845"/>
<dbReference type="CDD" id="cd07765">
    <property type="entry name" value="KRAB_A-box"/>
    <property type="match status" value="1"/>
</dbReference>
<dbReference type="eggNOG" id="KOG1721">
    <property type="taxonomic scope" value="Eukaryota"/>
</dbReference>
<keyword evidence="3" id="KW-1185">Reference proteome</keyword>
<dbReference type="Ensembl" id="ENSMLUT00000028464.1">
    <property type="protein sequence ID" value="ENSMLUP00000016845.1"/>
    <property type="gene ID" value="ENSMLUG00000028648.1"/>
</dbReference>
<dbReference type="AlphaFoldDB" id="G1PZG3"/>
<dbReference type="HOGENOM" id="CLU_002678_55_0_1"/>
<proteinExistence type="predicted"/>
<dbReference type="InterPro" id="IPR050169">
    <property type="entry name" value="Krueppel_C2H2_ZnF"/>
</dbReference>
<evidence type="ECO:0000313" key="2">
    <source>
        <dbReference type="Ensembl" id="ENSMLUP00000016845.1"/>
    </source>
</evidence>
<feature type="domain" description="KRAB" evidence="1">
    <location>
        <begin position="9"/>
        <end position="80"/>
    </location>
</feature>
<dbReference type="PANTHER" id="PTHR23232:SF133">
    <property type="entry name" value="RIKEN CDNA 1700020N01 GENE"/>
    <property type="match status" value="1"/>
</dbReference>
<dbReference type="Gene3D" id="6.10.140.140">
    <property type="match status" value="1"/>
</dbReference>
<dbReference type="PROSITE" id="PS50805">
    <property type="entry name" value="KRAB"/>
    <property type="match status" value="1"/>
</dbReference>
<dbReference type="GO" id="GO:0006355">
    <property type="term" value="P:regulation of DNA-templated transcription"/>
    <property type="evidence" value="ECO:0007669"/>
    <property type="project" value="InterPro"/>
</dbReference>
<reference evidence="2" key="2">
    <citation type="submission" date="2025-08" db="UniProtKB">
        <authorList>
            <consortium name="Ensembl"/>
        </authorList>
    </citation>
    <scope>IDENTIFICATION</scope>
</reference>
<dbReference type="Proteomes" id="UP000001074">
    <property type="component" value="Unassembled WGS sequence"/>
</dbReference>
<dbReference type="InterPro" id="IPR001909">
    <property type="entry name" value="KRAB"/>
</dbReference>
<accession>G1PZG3</accession>
<evidence type="ECO:0000313" key="3">
    <source>
        <dbReference type="Proteomes" id="UP000001074"/>
    </source>
</evidence>